<protein>
    <submittedName>
        <fullName evidence="3">Uncharacterized protein</fullName>
    </submittedName>
</protein>
<dbReference type="Proteomes" id="UP000186922">
    <property type="component" value="Unassembled WGS sequence"/>
</dbReference>
<organism evidence="3 4">
    <name type="scientific">Ramazzottius varieornatus</name>
    <name type="common">Water bear</name>
    <name type="synonym">Tardigrade</name>
    <dbReference type="NCBI Taxonomy" id="947166"/>
    <lineage>
        <taxon>Eukaryota</taxon>
        <taxon>Metazoa</taxon>
        <taxon>Ecdysozoa</taxon>
        <taxon>Tardigrada</taxon>
        <taxon>Eutardigrada</taxon>
        <taxon>Parachela</taxon>
        <taxon>Hypsibioidea</taxon>
        <taxon>Ramazzottiidae</taxon>
        <taxon>Ramazzottius</taxon>
    </lineage>
</organism>
<evidence type="ECO:0000256" key="1">
    <source>
        <dbReference type="SAM" id="MobiDB-lite"/>
    </source>
</evidence>
<evidence type="ECO:0000256" key="2">
    <source>
        <dbReference type="SAM" id="SignalP"/>
    </source>
</evidence>
<name>A0A1D1VTX9_RAMVA</name>
<keyword evidence="2" id="KW-0732">Signal</keyword>
<dbReference type="AlphaFoldDB" id="A0A1D1VTX9"/>
<sequence length="128" mass="14286">MESRVKLLVMTCLLLSSANYALTRSIRVIGPYFPAFQPGLTLPGVSGADPERLPSLKDEDMASLPTSPSSAKAQLNPESIYLPSPLSGPRFLEPFWYEQPLVPQEKESMIRKSRHCQCGPKSWFCCIR</sequence>
<reference evidence="3 4" key="1">
    <citation type="journal article" date="2016" name="Nat. Commun.">
        <title>Extremotolerant tardigrade genome and improved radiotolerance of human cultured cells by tardigrade-unique protein.</title>
        <authorList>
            <person name="Hashimoto T."/>
            <person name="Horikawa D.D."/>
            <person name="Saito Y."/>
            <person name="Kuwahara H."/>
            <person name="Kozuka-Hata H."/>
            <person name="Shin-I T."/>
            <person name="Minakuchi Y."/>
            <person name="Ohishi K."/>
            <person name="Motoyama A."/>
            <person name="Aizu T."/>
            <person name="Enomoto A."/>
            <person name="Kondo K."/>
            <person name="Tanaka S."/>
            <person name="Hara Y."/>
            <person name="Koshikawa S."/>
            <person name="Sagara H."/>
            <person name="Miura T."/>
            <person name="Yokobori S."/>
            <person name="Miyagawa K."/>
            <person name="Suzuki Y."/>
            <person name="Kubo T."/>
            <person name="Oyama M."/>
            <person name="Kohara Y."/>
            <person name="Fujiyama A."/>
            <person name="Arakawa K."/>
            <person name="Katayama T."/>
            <person name="Toyoda A."/>
            <person name="Kunieda T."/>
        </authorList>
    </citation>
    <scope>NUCLEOTIDE SEQUENCE [LARGE SCALE GENOMIC DNA]</scope>
    <source>
        <strain evidence="3 4">YOKOZUNA-1</strain>
    </source>
</reference>
<comment type="caution">
    <text evidence="3">The sequence shown here is derived from an EMBL/GenBank/DDBJ whole genome shotgun (WGS) entry which is preliminary data.</text>
</comment>
<dbReference type="EMBL" id="BDGG01000011">
    <property type="protein sequence ID" value="GAV04972.1"/>
    <property type="molecule type" value="Genomic_DNA"/>
</dbReference>
<feature type="compositionally biased region" description="Basic and acidic residues" evidence="1">
    <location>
        <begin position="49"/>
        <end position="60"/>
    </location>
</feature>
<evidence type="ECO:0000313" key="3">
    <source>
        <dbReference type="EMBL" id="GAV04972.1"/>
    </source>
</evidence>
<keyword evidence="4" id="KW-1185">Reference proteome</keyword>
<gene>
    <name evidence="3" type="primary">RvY_15169-1</name>
    <name evidence="3" type="synonym">RvY_15169.1</name>
    <name evidence="3" type="ORF">RvY_15169</name>
</gene>
<accession>A0A1D1VTX9</accession>
<feature type="chain" id="PRO_5008898847" evidence="2">
    <location>
        <begin position="24"/>
        <end position="128"/>
    </location>
</feature>
<evidence type="ECO:0000313" key="4">
    <source>
        <dbReference type="Proteomes" id="UP000186922"/>
    </source>
</evidence>
<feature type="region of interest" description="Disordered" evidence="1">
    <location>
        <begin position="46"/>
        <end position="72"/>
    </location>
</feature>
<feature type="signal peptide" evidence="2">
    <location>
        <begin position="1"/>
        <end position="23"/>
    </location>
</feature>
<proteinExistence type="predicted"/>